<protein>
    <submittedName>
        <fullName evidence="12">Hemolysin</fullName>
    </submittedName>
</protein>
<dbReference type="SMART" id="SM00116">
    <property type="entry name" value="CBS"/>
    <property type="match status" value="2"/>
</dbReference>
<keyword evidence="6 8" id="KW-0472">Membrane</keyword>
<evidence type="ECO:0000256" key="1">
    <source>
        <dbReference type="ARBA" id="ARBA00004141"/>
    </source>
</evidence>
<feature type="transmembrane region" description="Helical" evidence="9">
    <location>
        <begin position="87"/>
        <end position="107"/>
    </location>
</feature>
<comment type="caution">
    <text evidence="12">The sequence shown here is derived from an EMBL/GenBank/DDBJ whole genome shotgun (WGS) entry which is preliminary data.</text>
</comment>
<feature type="transmembrane region" description="Helical" evidence="9">
    <location>
        <begin position="119"/>
        <end position="138"/>
    </location>
</feature>
<evidence type="ECO:0000256" key="8">
    <source>
        <dbReference type="PROSITE-ProRule" id="PRU01193"/>
    </source>
</evidence>
<dbReference type="CDD" id="cd04590">
    <property type="entry name" value="CBS_pair_CorC_HlyC_assoc"/>
    <property type="match status" value="1"/>
</dbReference>
<dbReference type="InterPro" id="IPR000644">
    <property type="entry name" value="CBS_dom"/>
</dbReference>
<keyword evidence="13" id="KW-1185">Reference proteome</keyword>
<proteinExistence type="predicted"/>
<comment type="subcellular location">
    <subcellularLocation>
        <location evidence="1">Membrane</location>
        <topology evidence="1">Multi-pass membrane protein</topology>
    </subcellularLocation>
</comment>
<sequence length="360" mass="39798">MILLLVYVIIALGFSFLCSIAEAVILSVSSAYISVLEKEQKPSGAVLRHLTEDINRPLSAILTLNTIAHTMGAAGAGAQAAIVFGDAYLGLISAILTLLILVFSEIIPKTLGATFWRALAPITAYFLKYLVILLYPFVKMSEWLTKGFKEESPLRGLNRAELHAMAELSGEEGQLNEHEASVMKSLLTLNELAVKDAITHRTQVFSVPETLTITEFFHKHGSIKYSRIPIYEEGDSEQVTGFVMRSDLLVAQAKGHGDNPLSQYRMSMVTVLGSMPLSSTFDQFIKNHVHIVLVVDEYGGLEGILTLEDLLERLLGVDIEDEKDTNVSMRRLAYVMHRRKQLMMLKNVPDSSMTSAPGKK</sequence>
<dbReference type="EMBL" id="PVNP01000142">
    <property type="protein sequence ID" value="PRO73181.1"/>
    <property type="molecule type" value="Genomic_DNA"/>
</dbReference>
<dbReference type="Proteomes" id="UP000238949">
    <property type="component" value="Unassembled WGS sequence"/>
</dbReference>
<dbReference type="Pfam" id="PF01595">
    <property type="entry name" value="CNNM"/>
    <property type="match status" value="1"/>
</dbReference>
<accession>A0A2S9V9P4</accession>
<dbReference type="SUPFAM" id="SSF54631">
    <property type="entry name" value="CBS-domain pair"/>
    <property type="match status" value="1"/>
</dbReference>
<organism evidence="12 13">
    <name type="scientific">Alteromonas alba</name>
    <dbReference type="NCBI Taxonomy" id="2079529"/>
    <lineage>
        <taxon>Bacteria</taxon>
        <taxon>Pseudomonadati</taxon>
        <taxon>Pseudomonadota</taxon>
        <taxon>Gammaproteobacteria</taxon>
        <taxon>Alteromonadales</taxon>
        <taxon>Alteromonadaceae</taxon>
        <taxon>Alteromonas/Salinimonas group</taxon>
        <taxon>Alteromonas</taxon>
    </lineage>
</organism>
<feature type="domain" description="CBS" evidence="10">
    <location>
        <begin position="198"/>
        <end position="259"/>
    </location>
</feature>
<reference evidence="13" key="1">
    <citation type="journal article" date="2020" name="Int. J. Syst. Evol. Microbiol.">
        <title>Alteromonas alba sp. nov., a marine bacterium isolated from the seawater of the West Pacific Ocean.</title>
        <authorList>
            <person name="Sun C."/>
            <person name="Wu Y.-H."/>
            <person name="Xamxidin M."/>
            <person name="Cheng H."/>
            <person name="Xu X.-W."/>
        </authorList>
    </citation>
    <scope>NUCLEOTIDE SEQUENCE [LARGE SCALE GENOMIC DNA]</scope>
    <source>
        <strain evidence="13">190</strain>
    </source>
</reference>
<dbReference type="OrthoDB" id="9798188at2"/>
<dbReference type="InterPro" id="IPR044751">
    <property type="entry name" value="Ion_transp-like_CBS"/>
</dbReference>
<evidence type="ECO:0000256" key="3">
    <source>
        <dbReference type="ARBA" id="ARBA00022737"/>
    </source>
</evidence>
<keyword evidence="5 7" id="KW-0129">CBS domain</keyword>
<evidence type="ECO:0000259" key="10">
    <source>
        <dbReference type="PROSITE" id="PS51371"/>
    </source>
</evidence>
<keyword evidence="4 8" id="KW-1133">Transmembrane helix</keyword>
<name>A0A2S9V9P4_9ALTE</name>
<dbReference type="InterPro" id="IPR046342">
    <property type="entry name" value="CBS_dom_sf"/>
</dbReference>
<dbReference type="GO" id="GO:0005886">
    <property type="term" value="C:plasma membrane"/>
    <property type="evidence" value="ECO:0007669"/>
    <property type="project" value="TreeGrafter"/>
</dbReference>
<evidence type="ECO:0000313" key="13">
    <source>
        <dbReference type="Proteomes" id="UP000238949"/>
    </source>
</evidence>
<evidence type="ECO:0000256" key="6">
    <source>
        <dbReference type="ARBA" id="ARBA00023136"/>
    </source>
</evidence>
<gene>
    <name evidence="12" type="ORF">C6Y40_13090</name>
</gene>
<dbReference type="InterPro" id="IPR002550">
    <property type="entry name" value="CNNM"/>
</dbReference>
<evidence type="ECO:0000313" key="12">
    <source>
        <dbReference type="EMBL" id="PRO73181.1"/>
    </source>
</evidence>
<feature type="domain" description="CNNM transmembrane" evidence="11">
    <location>
        <begin position="1"/>
        <end position="179"/>
    </location>
</feature>
<dbReference type="Pfam" id="PF00571">
    <property type="entry name" value="CBS"/>
    <property type="match status" value="2"/>
</dbReference>
<evidence type="ECO:0000256" key="7">
    <source>
        <dbReference type="PROSITE-ProRule" id="PRU00703"/>
    </source>
</evidence>
<keyword evidence="3" id="KW-0677">Repeat</keyword>
<evidence type="ECO:0000256" key="2">
    <source>
        <dbReference type="ARBA" id="ARBA00022692"/>
    </source>
</evidence>
<dbReference type="PANTHER" id="PTHR22777:SF4">
    <property type="entry name" value="UPF0053 PROTEIN SLL1254"/>
    <property type="match status" value="1"/>
</dbReference>
<dbReference type="RefSeq" id="WP_105934961.1">
    <property type="nucleotide sequence ID" value="NZ_PVNP01000142.1"/>
</dbReference>
<evidence type="ECO:0000256" key="4">
    <source>
        <dbReference type="ARBA" id="ARBA00022989"/>
    </source>
</evidence>
<dbReference type="Gene3D" id="3.10.580.10">
    <property type="entry name" value="CBS-domain"/>
    <property type="match status" value="1"/>
</dbReference>
<dbReference type="PROSITE" id="PS51371">
    <property type="entry name" value="CBS"/>
    <property type="match status" value="2"/>
</dbReference>
<dbReference type="PANTHER" id="PTHR22777">
    <property type="entry name" value="HEMOLYSIN-RELATED"/>
    <property type="match status" value="1"/>
</dbReference>
<keyword evidence="2 8" id="KW-0812">Transmembrane</keyword>
<evidence type="ECO:0000256" key="9">
    <source>
        <dbReference type="SAM" id="Phobius"/>
    </source>
</evidence>
<evidence type="ECO:0000256" key="5">
    <source>
        <dbReference type="ARBA" id="ARBA00023122"/>
    </source>
</evidence>
<dbReference type="AlphaFoldDB" id="A0A2S9V9P4"/>
<evidence type="ECO:0000259" key="11">
    <source>
        <dbReference type="PROSITE" id="PS51846"/>
    </source>
</evidence>
<dbReference type="PROSITE" id="PS51846">
    <property type="entry name" value="CNNM"/>
    <property type="match status" value="1"/>
</dbReference>
<feature type="domain" description="CBS" evidence="10">
    <location>
        <begin position="261"/>
        <end position="322"/>
    </location>
</feature>